<reference evidence="1 2" key="1">
    <citation type="journal article" date="2016" name="Environ. Microbiol.">
        <title>Effector profiles distinguish formae speciales of Fusarium oxysporum.</title>
        <authorList>
            <person name="van Dam P."/>
            <person name="Fokkens L."/>
            <person name="Schmidt S.M."/>
            <person name="Linmans J.H."/>
            <person name="Kistler H.C."/>
            <person name="Ma L.J."/>
            <person name="Rep M."/>
        </authorList>
    </citation>
    <scope>NUCLEOTIDE SEQUENCE [LARGE SCALE GENOMIC DNA]</scope>
    <source>
        <strain evidence="1 2">Forc016</strain>
    </source>
</reference>
<proteinExistence type="predicted"/>
<protein>
    <submittedName>
        <fullName evidence="1">Uncharacterized protein</fullName>
    </submittedName>
</protein>
<dbReference type="AlphaFoldDB" id="A0A2H3G725"/>
<reference evidence="1 2" key="2">
    <citation type="journal article" date="2017" name="Sci. Rep.">
        <title>A mobile pathogenicity chromosome in Fusarium oxysporum for infection of multiple cucurbit species.</title>
        <authorList>
            <person name="van Dam P."/>
            <person name="Fokkens L."/>
            <person name="Ayukawa Y."/>
            <person name="van der Gragt M."/>
            <person name="Ter Horst A."/>
            <person name="Brankovics B."/>
            <person name="Houterman P.M."/>
            <person name="Arie T."/>
            <person name="Rep M."/>
        </authorList>
    </citation>
    <scope>NUCLEOTIDE SEQUENCE [LARGE SCALE GENOMIC DNA]</scope>
    <source>
        <strain evidence="1 2">Forc016</strain>
    </source>
</reference>
<comment type="caution">
    <text evidence="1">The sequence shown here is derived from an EMBL/GenBank/DDBJ whole genome shotgun (WGS) entry which is preliminary data.</text>
</comment>
<dbReference type="EMBL" id="MABQ02000010">
    <property type="protein sequence ID" value="PCD25510.1"/>
    <property type="molecule type" value="Genomic_DNA"/>
</dbReference>
<evidence type="ECO:0000313" key="1">
    <source>
        <dbReference type="EMBL" id="PCD25510.1"/>
    </source>
</evidence>
<dbReference type="Proteomes" id="UP000219602">
    <property type="component" value="Chromosome 12"/>
</dbReference>
<gene>
    <name evidence="1" type="ORF">AU210_014613</name>
</gene>
<evidence type="ECO:0000313" key="2">
    <source>
        <dbReference type="Proteomes" id="UP000219602"/>
    </source>
</evidence>
<name>A0A2H3G725_FUSOX</name>
<accession>A0A2H3G725</accession>
<sequence>MLSFALFAYSDRELRLLLECLVSTSIYKNRAIIRHSITSLEAAATFDSQNVGHFPYFKTVFLAGVGVSSWKKNKTRSANHAYVYVDCYDNLLLSDSESVSSFERPASDK</sequence>
<organism evidence="1 2">
    <name type="scientific">Fusarium oxysporum f. sp. radicis-cucumerinum</name>
    <dbReference type="NCBI Taxonomy" id="327505"/>
    <lineage>
        <taxon>Eukaryota</taxon>
        <taxon>Fungi</taxon>
        <taxon>Dikarya</taxon>
        <taxon>Ascomycota</taxon>
        <taxon>Pezizomycotina</taxon>
        <taxon>Sordariomycetes</taxon>
        <taxon>Hypocreomycetidae</taxon>
        <taxon>Hypocreales</taxon>
        <taxon>Nectriaceae</taxon>
        <taxon>Fusarium</taxon>
        <taxon>Fusarium oxysporum species complex</taxon>
    </lineage>
</organism>